<proteinExistence type="inferred from homology"/>
<dbReference type="GO" id="GO:0003824">
    <property type="term" value="F:catalytic activity"/>
    <property type="evidence" value="ECO:0007669"/>
    <property type="project" value="InterPro"/>
</dbReference>
<dbReference type="Pfam" id="PF03065">
    <property type="entry name" value="Glyco_hydro_57"/>
    <property type="match status" value="1"/>
</dbReference>
<dbReference type="InterPro" id="IPR004300">
    <property type="entry name" value="Glyco_hydro_57_N"/>
</dbReference>
<organism evidence="4 5">
    <name type="scientific">Candidatus Amesbacteria bacterium RIFOXYB1_FULL_44_23</name>
    <dbReference type="NCBI Taxonomy" id="1797263"/>
    <lineage>
        <taxon>Bacteria</taxon>
        <taxon>Candidatus Amesiibacteriota</taxon>
    </lineage>
</organism>
<dbReference type="InterPro" id="IPR052046">
    <property type="entry name" value="GH57_Enzymes"/>
</dbReference>
<keyword evidence="2" id="KW-0119">Carbohydrate metabolism</keyword>
<protein>
    <submittedName>
        <fullName evidence="4">Alpha-amylase</fullName>
    </submittedName>
</protein>
<dbReference type="CDD" id="cd10795">
    <property type="entry name" value="GH57N_MJA1_like"/>
    <property type="match status" value="1"/>
</dbReference>
<dbReference type="GO" id="GO:0005975">
    <property type="term" value="P:carbohydrate metabolic process"/>
    <property type="evidence" value="ECO:0007669"/>
    <property type="project" value="InterPro"/>
</dbReference>
<feature type="domain" description="Glycoside hydrolase family 57 N-terminal" evidence="3">
    <location>
        <begin position="6"/>
        <end position="293"/>
    </location>
</feature>
<dbReference type="Gene3D" id="3.20.110.20">
    <property type="match status" value="1"/>
</dbReference>
<accession>A0A1F4ZP50</accession>
<reference evidence="4 5" key="1">
    <citation type="journal article" date="2016" name="Nat. Commun.">
        <title>Thousands of microbial genomes shed light on interconnected biogeochemical processes in an aquifer system.</title>
        <authorList>
            <person name="Anantharaman K."/>
            <person name="Brown C.T."/>
            <person name="Hug L.A."/>
            <person name="Sharon I."/>
            <person name="Castelle C.J."/>
            <person name="Probst A.J."/>
            <person name="Thomas B.C."/>
            <person name="Singh A."/>
            <person name="Wilkins M.J."/>
            <person name="Karaoz U."/>
            <person name="Brodie E.L."/>
            <person name="Williams K.H."/>
            <person name="Hubbard S.S."/>
            <person name="Banfield J.F."/>
        </authorList>
    </citation>
    <scope>NUCLEOTIDE SEQUENCE [LARGE SCALE GENOMIC DNA]</scope>
</reference>
<sequence length="402" mass="46960">MSAICLYFQVHQPYRIKKYRVFDIGNDHNYFDSPDGSRLSNKDVLQKVARKSYLPTNQVILELLKKHPEFKVAYSLSGVVMEQLEEYAPDALASFQELVATGRVELLSETYYHSLSYIFSKDEFKAQVKLHSQMIKRLFKKIPKVFRNTELIYKNELGQDLEAMGYEGILAEGADHVLEWRSPNFIYKPVGTQNIGLMLKNYRLSDDIAFRFSNPGWTEFPLTAPKFARWVSAFNGSGDIINLFMDYETFGEHQWEDTGIFEFLRHLPQELLRHRDNYFVTPSQALKKLPKVAELNFPNFVSWADVERDISAWLGNSMQDDAAAKLYALESAVLKSRDQKLISDWRRLTTSDHFYYMCTKWFSDGDVHKYFNPYDSPYEAFIAYANVLQDVKLRLEKLHKTK</sequence>
<evidence type="ECO:0000313" key="4">
    <source>
        <dbReference type="EMBL" id="OGD08239.1"/>
    </source>
</evidence>
<dbReference type="STRING" id="1797263.A2397_05485"/>
<dbReference type="Proteomes" id="UP000176424">
    <property type="component" value="Unassembled WGS sequence"/>
</dbReference>
<comment type="caution">
    <text evidence="4">The sequence shown here is derived from an EMBL/GenBank/DDBJ whole genome shotgun (WGS) entry which is preliminary data.</text>
</comment>
<dbReference type="AlphaFoldDB" id="A0A1F4ZP50"/>
<dbReference type="PANTHER" id="PTHR36306:SF1">
    <property type="entry name" value="ALPHA-AMYLASE-RELATED"/>
    <property type="match status" value="1"/>
</dbReference>
<evidence type="ECO:0000313" key="5">
    <source>
        <dbReference type="Proteomes" id="UP000176424"/>
    </source>
</evidence>
<name>A0A1F4ZP50_9BACT</name>
<evidence type="ECO:0000259" key="3">
    <source>
        <dbReference type="Pfam" id="PF03065"/>
    </source>
</evidence>
<dbReference type="PANTHER" id="PTHR36306">
    <property type="entry name" value="ALPHA-AMYLASE-RELATED-RELATED"/>
    <property type="match status" value="1"/>
</dbReference>
<dbReference type="SUPFAM" id="SSF88713">
    <property type="entry name" value="Glycoside hydrolase/deacetylase"/>
    <property type="match status" value="1"/>
</dbReference>
<dbReference type="EMBL" id="MEXR01000061">
    <property type="protein sequence ID" value="OGD08239.1"/>
    <property type="molecule type" value="Genomic_DNA"/>
</dbReference>
<dbReference type="InterPro" id="IPR011330">
    <property type="entry name" value="Glyco_hydro/deAcase_b/a-brl"/>
</dbReference>
<comment type="similarity">
    <text evidence="1">Belongs to the glycosyl hydrolase 57 family.</text>
</comment>
<evidence type="ECO:0000256" key="1">
    <source>
        <dbReference type="ARBA" id="ARBA00006821"/>
    </source>
</evidence>
<gene>
    <name evidence="4" type="ORF">A2397_05485</name>
</gene>
<evidence type="ECO:0000256" key="2">
    <source>
        <dbReference type="ARBA" id="ARBA00023277"/>
    </source>
</evidence>